<evidence type="ECO:0000313" key="2">
    <source>
        <dbReference type="EMBL" id="JAH64953.1"/>
    </source>
</evidence>
<accession>A0A0E9UIY8</accession>
<organism evidence="2">
    <name type="scientific">Anguilla anguilla</name>
    <name type="common">European freshwater eel</name>
    <name type="synonym">Muraena anguilla</name>
    <dbReference type="NCBI Taxonomy" id="7936"/>
    <lineage>
        <taxon>Eukaryota</taxon>
        <taxon>Metazoa</taxon>
        <taxon>Chordata</taxon>
        <taxon>Craniata</taxon>
        <taxon>Vertebrata</taxon>
        <taxon>Euteleostomi</taxon>
        <taxon>Actinopterygii</taxon>
        <taxon>Neopterygii</taxon>
        <taxon>Teleostei</taxon>
        <taxon>Anguilliformes</taxon>
        <taxon>Anguillidae</taxon>
        <taxon>Anguilla</taxon>
    </lineage>
</organism>
<protein>
    <submittedName>
        <fullName evidence="2">Uncharacterized protein</fullName>
    </submittedName>
</protein>
<reference evidence="2" key="1">
    <citation type="submission" date="2014-11" db="EMBL/GenBank/DDBJ databases">
        <authorList>
            <person name="Amaro Gonzalez C."/>
        </authorList>
    </citation>
    <scope>NUCLEOTIDE SEQUENCE</scope>
</reference>
<reference evidence="2" key="2">
    <citation type="journal article" date="2015" name="Fish Shellfish Immunol.">
        <title>Early steps in the European eel (Anguilla anguilla)-Vibrio vulnificus interaction in the gills: Role of the RtxA13 toxin.</title>
        <authorList>
            <person name="Callol A."/>
            <person name="Pajuelo D."/>
            <person name="Ebbesson L."/>
            <person name="Teles M."/>
            <person name="MacKenzie S."/>
            <person name="Amaro C."/>
        </authorList>
    </citation>
    <scope>NUCLEOTIDE SEQUENCE</scope>
</reference>
<sequence length="60" mass="6413">MRLSCPLCLKSESSTSVSSSRVRRSRPPPQSPPPSPAPASPPVSWGYRHGKDSSSLPKPN</sequence>
<dbReference type="EMBL" id="GBXM01043624">
    <property type="protein sequence ID" value="JAH64953.1"/>
    <property type="molecule type" value="Transcribed_RNA"/>
</dbReference>
<proteinExistence type="predicted"/>
<dbReference type="AlphaFoldDB" id="A0A0E9UIY8"/>
<feature type="region of interest" description="Disordered" evidence="1">
    <location>
        <begin position="1"/>
        <end position="60"/>
    </location>
</feature>
<evidence type="ECO:0000256" key="1">
    <source>
        <dbReference type="SAM" id="MobiDB-lite"/>
    </source>
</evidence>
<name>A0A0E9UIY8_ANGAN</name>
<feature type="compositionally biased region" description="Pro residues" evidence="1">
    <location>
        <begin position="27"/>
        <end position="41"/>
    </location>
</feature>